<dbReference type="EMBL" id="BARU01006807">
    <property type="protein sequence ID" value="GAH37140.1"/>
    <property type="molecule type" value="Genomic_DNA"/>
</dbReference>
<evidence type="ECO:0000313" key="2">
    <source>
        <dbReference type="EMBL" id="GAH37140.1"/>
    </source>
</evidence>
<evidence type="ECO:0000259" key="1">
    <source>
        <dbReference type="Pfam" id="PF13847"/>
    </source>
</evidence>
<dbReference type="PANTHER" id="PTHR43861:SF1">
    <property type="entry name" value="TRANS-ACONITATE 2-METHYLTRANSFERASE"/>
    <property type="match status" value="1"/>
</dbReference>
<dbReference type="Gene3D" id="3.40.50.150">
    <property type="entry name" value="Vaccinia Virus protein VP39"/>
    <property type="match status" value="1"/>
</dbReference>
<gene>
    <name evidence="2" type="ORF">S03H2_13401</name>
</gene>
<dbReference type="InterPro" id="IPR029063">
    <property type="entry name" value="SAM-dependent_MTases_sf"/>
</dbReference>
<feature type="domain" description="Methyltransferase" evidence="1">
    <location>
        <begin position="58"/>
        <end position="162"/>
    </location>
</feature>
<dbReference type="SUPFAM" id="SSF53335">
    <property type="entry name" value="S-adenosyl-L-methionine-dependent methyltransferases"/>
    <property type="match status" value="1"/>
</dbReference>
<dbReference type="InterPro" id="IPR025714">
    <property type="entry name" value="Methyltranfer_dom"/>
</dbReference>
<dbReference type="CDD" id="cd02440">
    <property type="entry name" value="AdoMet_MTases"/>
    <property type="match status" value="1"/>
</dbReference>
<organism evidence="2">
    <name type="scientific">marine sediment metagenome</name>
    <dbReference type="NCBI Taxonomy" id="412755"/>
    <lineage>
        <taxon>unclassified sequences</taxon>
        <taxon>metagenomes</taxon>
        <taxon>ecological metagenomes</taxon>
    </lineage>
</organism>
<dbReference type="PANTHER" id="PTHR43861">
    <property type="entry name" value="TRANS-ACONITATE 2-METHYLTRANSFERASE-RELATED"/>
    <property type="match status" value="1"/>
</dbReference>
<comment type="caution">
    <text evidence="2">The sequence shown here is derived from an EMBL/GenBank/DDBJ whole genome shotgun (WGS) entry which is preliminary data.</text>
</comment>
<dbReference type="AlphaFoldDB" id="X1FX70"/>
<accession>X1FX70</accession>
<dbReference type="GO" id="GO:0008757">
    <property type="term" value="F:S-adenosylmethionine-dependent methyltransferase activity"/>
    <property type="evidence" value="ECO:0007669"/>
    <property type="project" value="InterPro"/>
</dbReference>
<sequence length="261" mass="30782">MDLEERQKLLSEYETIFKNERKYYSKKKPTSSSEYDLEKEQFFRKANIKLKQILGDVKGKKVLDVGCGTGSLTFYIAQEGANVIGIDLSRNLIEHCREQSKNLGFSIEFRVMNAQIPDFEDETFDIIVGSRIIHHLPDIGLFFNICKRLLKKNGFIAFIEPLKKNPIVDLNRKYFAPKERTIHEHPLFISDIINTGKIFGNLEHYEFFLISPFAMYFSRFINKPYIFKIAYKVLNLIEKPLYKINFLKEYCWQTVFKCKKL</sequence>
<protein>
    <recommendedName>
        <fullName evidence="1">Methyltransferase domain-containing protein</fullName>
    </recommendedName>
</protein>
<dbReference type="Pfam" id="PF13847">
    <property type="entry name" value="Methyltransf_31"/>
    <property type="match status" value="1"/>
</dbReference>
<name>X1FX70_9ZZZZ</name>
<proteinExistence type="predicted"/>
<reference evidence="2" key="1">
    <citation type="journal article" date="2014" name="Front. Microbiol.">
        <title>High frequency of phylogenetically diverse reductive dehalogenase-homologous genes in deep subseafloor sedimentary metagenomes.</title>
        <authorList>
            <person name="Kawai M."/>
            <person name="Futagami T."/>
            <person name="Toyoda A."/>
            <person name="Takaki Y."/>
            <person name="Nishi S."/>
            <person name="Hori S."/>
            <person name="Arai W."/>
            <person name="Tsubouchi T."/>
            <person name="Morono Y."/>
            <person name="Uchiyama I."/>
            <person name="Ito T."/>
            <person name="Fujiyama A."/>
            <person name="Inagaki F."/>
            <person name="Takami H."/>
        </authorList>
    </citation>
    <scope>NUCLEOTIDE SEQUENCE</scope>
    <source>
        <strain evidence="2">Expedition CK06-06</strain>
    </source>
</reference>